<sequence length="88" mass="9667">GGQVCKNTVPFGGAPMTMGLFVNGFPATIPFDAPTMIICSVAEFDAATPSTELQAYKNMGYQNFYREDYLYDSIIEGALKVLEAYQHE</sequence>
<accession>A0A819GIQ1</accession>
<evidence type="ECO:0000313" key="2">
    <source>
        <dbReference type="Proteomes" id="UP000663844"/>
    </source>
</evidence>
<organism evidence="1 2">
    <name type="scientific">Adineta steineri</name>
    <dbReference type="NCBI Taxonomy" id="433720"/>
    <lineage>
        <taxon>Eukaryota</taxon>
        <taxon>Metazoa</taxon>
        <taxon>Spiralia</taxon>
        <taxon>Gnathifera</taxon>
        <taxon>Rotifera</taxon>
        <taxon>Eurotatoria</taxon>
        <taxon>Bdelloidea</taxon>
        <taxon>Adinetida</taxon>
        <taxon>Adinetidae</taxon>
        <taxon>Adineta</taxon>
    </lineage>
</organism>
<reference evidence="1" key="1">
    <citation type="submission" date="2021-02" db="EMBL/GenBank/DDBJ databases">
        <authorList>
            <person name="Nowell W R."/>
        </authorList>
    </citation>
    <scope>NUCLEOTIDE SEQUENCE</scope>
</reference>
<dbReference type="Proteomes" id="UP000663844">
    <property type="component" value="Unassembled WGS sequence"/>
</dbReference>
<dbReference type="EMBL" id="CAJOAZ010002029">
    <property type="protein sequence ID" value="CAF3886042.1"/>
    <property type="molecule type" value="Genomic_DNA"/>
</dbReference>
<evidence type="ECO:0000313" key="1">
    <source>
        <dbReference type="EMBL" id="CAF3886042.1"/>
    </source>
</evidence>
<comment type="caution">
    <text evidence="1">The sequence shown here is derived from an EMBL/GenBank/DDBJ whole genome shotgun (WGS) entry which is preliminary data.</text>
</comment>
<dbReference type="AlphaFoldDB" id="A0A819GIQ1"/>
<protein>
    <submittedName>
        <fullName evidence="1">Uncharacterized protein</fullName>
    </submittedName>
</protein>
<proteinExistence type="predicted"/>
<name>A0A819GIQ1_9BILA</name>
<feature type="non-terminal residue" evidence="1">
    <location>
        <position position="88"/>
    </location>
</feature>
<gene>
    <name evidence="1" type="ORF">OXD698_LOCUS23154</name>
</gene>